<comment type="similarity">
    <text evidence="1">Belongs to the protein kinase superfamily. ADCK protein kinase family.</text>
</comment>
<dbReference type="Pfam" id="PF03109">
    <property type="entry name" value="ABC1"/>
    <property type="match status" value="1"/>
</dbReference>
<protein>
    <submittedName>
        <fullName evidence="3">AarF/ABC1/UbiB kinase family protein</fullName>
    </submittedName>
</protein>
<proteinExistence type="inferred from homology"/>
<dbReference type="InterPro" id="IPR004147">
    <property type="entry name" value="ABC1_dom"/>
</dbReference>
<accession>A0ABS8KQM0</accession>
<dbReference type="RefSeq" id="WP_230549267.1">
    <property type="nucleotide sequence ID" value="NZ_JAJISD010000001.1"/>
</dbReference>
<evidence type="ECO:0000259" key="2">
    <source>
        <dbReference type="Pfam" id="PF03109"/>
    </source>
</evidence>
<evidence type="ECO:0000313" key="4">
    <source>
        <dbReference type="Proteomes" id="UP001198862"/>
    </source>
</evidence>
<dbReference type="InterPro" id="IPR034646">
    <property type="entry name" value="ADCK3_dom"/>
</dbReference>
<keyword evidence="3" id="KW-0418">Kinase</keyword>
<evidence type="ECO:0000313" key="3">
    <source>
        <dbReference type="EMBL" id="MCC8428067.1"/>
    </source>
</evidence>
<comment type="caution">
    <text evidence="3">The sequence shown here is derived from an EMBL/GenBank/DDBJ whole genome shotgun (WGS) entry which is preliminary data.</text>
</comment>
<dbReference type="InterPro" id="IPR011009">
    <property type="entry name" value="Kinase-like_dom_sf"/>
</dbReference>
<name>A0ABS8KQM0_9HYPH</name>
<gene>
    <name evidence="3" type="ORF">LJ725_03750</name>
</gene>
<organism evidence="3 4">
    <name type="scientific">Reyranella aquatilis</name>
    <dbReference type="NCBI Taxonomy" id="2035356"/>
    <lineage>
        <taxon>Bacteria</taxon>
        <taxon>Pseudomonadati</taxon>
        <taxon>Pseudomonadota</taxon>
        <taxon>Alphaproteobacteria</taxon>
        <taxon>Hyphomicrobiales</taxon>
        <taxon>Reyranellaceae</taxon>
        <taxon>Reyranella</taxon>
    </lineage>
</organism>
<dbReference type="PANTHER" id="PTHR10566:SF113">
    <property type="entry name" value="PROTEIN ACTIVITY OF BC1 COMPLEX KINASE 7, CHLOROPLASTIC"/>
    <property type="match status" value="1"/>
</dbReference>
<feature type="domain" description="ABC1 atypical kinase-like" evidence="2">
    <location>
        <begin position="83"/>
        <end position="321"/>
    </location>
</feature>
<keyword evidence="4" id="KW-1185">Reference proteome</keyword>
<dbReference type="CDD" id="cd13970">
    <property type="entry name" value="ABC1_ADCK3"/>
    <property type="match status" value="1"/>
</dbReference>
<dbReference type="SUPFAM" id="SSF56112">
    <property type="entry name" value="Protein kinase-like (PK-like)"/>
    <property type="match status" value="1"/>
</dbReference>
<sequence length="449" mass="50129">MADEGDSLGGRLGRYARVGTSVGGLAVKLAGQRYLGFGLDRDKHAGELKAALGGLKGPLMKAAQLLATIPDALPPEYARELAQLQANAPAMGWAFVRRRMASELGPDWQAKFARFDKEASFAASLGQVHRATLLDGREVAAKLQYPDMSSALEADLNQLKVVFAIGQRFDPAIRTDEIHAEIANRLREELDYRREARHAALYRHMLRDENQVHVPGVIDSHSTERLLTMDWLSGEPLLNWKSRSQEERDALAIAMFRAWYVPFYFYGTIHGDPHLGNYSVRPDGSVNLMDFGCIRIFPPRFVRGSIELYRALMTDDEARAVAAYEDWGFTGLSREMIAILNRWAAFLYGPLMDDRPRRLTEGMADGYGREMAQNVFGELRKMGGVRPPREFVFMDRAAIGLGSVFIHLRASINWHQLFETLIDGFDAEALAARQEAALAAAGLKDASRQ</sequence>
<dbReference type="EMBL" id="JAJISD010000001">
    <property type="protein sequence ID" value="MCC8428067.1"/>
    <property type="molecule type" value="Genomic_DNA"/>
</dbReference>
<reference evidence="3 4" key="1">
    <citation type="submission" date="2021-11" db="EMBL/GenBank/DDBJ databases">
        <authorList>
            <person name="Lee D.-H."/>
            <person name="Kim S.-B."/>
        </authorList>
    </citation>
    <scope>NUCLEOTIDE SEQUENCE [LARGE SCALE GENOMIC DNA]</scope>
    <source>
        <strain evidence="3 4">KCTC 52223</strain>
    </source>
</reference>
<dbReference type="InterPro" id="IPR050154">
    <property type="entry name" value="UbiB_kinase"/>
</dbReference>
<keyword evidence="3" id="KW-0808">Transferase</keyword>
<dbReference type="GO" id="GO:0016301">
    <property type="term" value="F:kinase activity"/>
    <property type="evidence" value="ECO:0007669"/>
    <property type="project" value="UniProtKB-KW"/>
</dbReference>
<dbReference type="Proteomes" id="UP001198862">
    <property type="component" value="Unassembled WGS sequence"/>
</dbReference>
<evidence type="ECO:0000256" key="1">
    <source>
        <dbReference type="ARBA" id="ARBA00009670"/>
    </source>
</evidence>
<dbReference type="PANTHER" id="PTHR10566">
    <property type="entry name" value="CHAPERONE-ACTIVITY OF BC1 COMPLEX CABC1 -RELATED"/>
    <property type="match status" value="1"/>
</dbReference>